<dbReference type="PANTHER" id="PTHR44427:SF1">
    <property type="entry name" value="CARCINOEMBRYONIC ANTIGEN-RELATED CELL ADHESION MOLECULE 1"/>
    <property type="match status" value="1"/>
</dbReference>
<name>A0A8J6GBH8_MICOH</name>
<comment type="similarity">
    <text evidence="4">Belongs to the immunoglobulin superfamily. CEA family.</text>
</comment>
<sequence>MTAFKNLLGIQRLSSRTPIVFGPAYSGRETLNSDGSLQLHSVSQKDHGLYILRIVRADGKDEEAKVQLQVDSSLSVFCNVFTSSRLMIQPVLRYVAEGEDILLQVHNLPKEARVFSWHKSNNGSPARKLVEYNRIKSSISWEPAQRIKGRVYKTGSLQLLDVIESDAGMYTLEVLNKDSKIERANVQFYVKKSVAQPFVQITDTAVTGGTSVILTCVSPDTDVSIRWIFNNENLQLTEKMTLSPTKCGLRIDPVGSEHFGLYQCEVSNFFSLQTSPPVRLG</sequence>
<dbReference type="GO" id="GO:0005886">
    <property type="term" value="C:plasma membrane"/>
    <property type="evidence" value="ECO:0007669"/>
    <property type="project" value="TreeGrafter"/>
</dbReference>
<dbReference type="InterPro" id="IPR003598">
    <property type="entry name" value="Ig_sub2"/>
</dbReference>
<dbReference type="InterPro" id="IPR036179">
    <property type="entry name" value="Ig-like_dom_sf"/>
</dbReference>
<dbReference type="InterPro" id="IPR050831">
    <property type="entry name" value="CEA_cell_adhesion"/>
</dbReference>
<dbReference type="PANTHER" id="PTHR44427">
    <property type="entry name" value="CARCINOEMBRYONIC ANTIGEN-RELATED CELL ADHESION MOLECULE 19"/>
    <property type="match status" value="1"/>
</dbReference>
<evidence type="ECO:0000256" key="3">
    <source>
        <dbReference type="ARBA" id="ARBA00023319"/>
    </source>
</evidence>
<organism evidence="6 7">
    <name type="scientific">Microtus ochrogaster</name>
    <name type="common">Prairie vole</name>
    <dbReference type="NCBI Taxonomy" id="79684"/>
    <lineage>
        <taxon>Eukaryota</taxon>
        <taxon>Metazoa</taxon>
        <taxon>Chordata</taxon>
        <taxon>Craniata</taxon>
        <taxon>Vertebrata</taxon>
        <taxon>Euteleostomi</taxon>
        <taxon>Mammalia</taxon>
        <taxon>Eutheria</taxon>
        <taxon>Euarchontoglires</taxon>
        <taxon>Glires</taxon>
        <taxon>Rodentia</taxon>
        <taxon>Myomorpha</taxon>
        <taxon>Muroidea</taxon>
        <taxon>Cricetidae</taxon>
        <taxon>Arvicolinae</taxon>
        <taxon>Microtus</taxon>
    </lineage>
</organism>
<dbReference type="EMBL" id="JAATJU010023499">
    <property type="protein sequence ID" value="KAH0507568.1"/>
    <property type="molecule type" value="Genomic_DNA"/>
</dbReference>
<dbReference type="InterPro" id="IPR013783">
    <property type="entry name" value="Ig-like_fold"/>
</dbReference>
<dbReference type="SUPFAM" id="SSF48726">
    <property type="entry name" value="Immunoglobulin"/>
    <property type="match status" value="3"/>
</dbReference>
<dbReference type="PROSITE" id="PS50835">
    <property type="entry name" value="IG_LIKE"/>
    <property type="match status" value="1"/>
</dbReference>
<dbReference type="Proteomes" id="UP000710432">
    <property type="component" value="Unassembled WGS sequence"/>
</dbReference>
<protein>
    <submittedName>
        <fullName evidence="6">Carcinoembryonic antigen-related cell adhesion molecule 5</fullName>
    </submittedName>
</protein>
<dbReference type="SMART" id="SM00408">
    <property type="entry name" value="IGc2"/>
    <property type="match status" value="2"/>
</dbReference>
<keyword evidence="1" id="KW-0732">Signal</keyword>
<dbReference type="GO" id="GO:0002682">
    <property type="term" value="P:regulation of immune system process"/>
    <property type="evidence" value="ECO:0007669"/>
    <property type="project" value="TreeGrafter"/>
</dbReference>
<evidence type="ECO:0000313" key="7">
    <source>
        <dbReference type="Proteomes" id="UP000710432"/>
    </source>
</evidence>
<evidence type="ECO:0000256" key="2">
    <source>
        <dbReference type="ARBA" id="ARBA00023180"/>
    </source>
</evidence>
<dbReference type="InterPro" id="IPR007110">
    <property type="entry name" value="Ig-like_dom"/>
</dbReference>
<dbReference type="Pfam" id="PF13927">
    <property type="entry name" value="Ig_3"/>
    <property type="match status" value="1"/>
</dbReference>
<dbReference type="GO" id="GO:0007165">
    <property type="term" value="P:signal transduction"/>
    <property type="evidence" value="ECO:0007669"/>
    <property type="project" value="TreeGrafter"/>
</dbReference>
<evidence type="ECO:0000259" key="5">
    <source>
        <dbReference type="PROSITE" id="PS50835"/>
    </source>
</evidence>
<reference evidence="6" key="1">
    <citation type="submission" date="2020-03" db="EMBL/GenBank/DDBJ databases">
        <title>Studies in the Genomics of Life Span.</title>
        <authorList>
            <person name="Glass D."/>
        </authorList>
    </citation>
    <scope>NUCLEOTIDE SEQUENCE</scope>
    <source>
        <strain evidence="6">LTLLF</strain>
        <tissue evidence="6">Muscle</tissue>
    </source>
</reference>
<evidence type="ECO:0000313" key="6">
    <source>
        <dbReference type="EMBL" id="KAH0507568.1"/>
    </source>
</evidence>
<feature type="domain" description="Ig-like" evidence="5">
    <location>
        <begin position="197"/>
        <end position="281"/>
    </location>
</feature>
<evidence type="ECO:0000256" key="1">
    <source>
        <dbReference type="ARBA" id="ARBA00022729"/>
    </source>
</evidence>
<keyword evidence="2" id="KW-0325">Glycoprotein</keyword>
<dbReference type="InterPro" id="IPR003599">
    <property type="entry name" value="Ig_sub"/>
</dbReference>
<dbReference type="FunFam" id="2.60.40.10:FF:000244">
    <property type="entry name" value="carcinoembryonic antigen-related cell adhesion molecule 16"/>
    <property type="match status" value="1"/>
</dbReference>
<dbReference type="AlphaFoldDB" id="A0A8J6GBH8"/>
<evidence type="ECO:0000256" key="4">
    <source>
        <dbReference type="ARBA" id="ARBA00038222"/>
    </source>
</evidence>
<dbReference type="Pfam" id="PF07686">
    <property type="entry name" value="V-set"/>
    <property type="match status" value="2"/>
</dbReference>
<comment type="caution">
    <text evidence="6">The sequence shown here is derived from an EMBL/GenBank/DDBJ whole genome shotgun (WGS) entry which is preliminary data.</text>
</comment>
<dbReference type="InterPro" id="IPR013106">
    <property type="entry name" value="Ig_V-set"/>
</dbReference>
<accession>A0A8J6GBH8</accession>
<dbReference type="GO" id="GO:1990782">
    <property type="term" value="F:protein tyrosine kinase binding"/>
    <property type="evidence" value="ECO:0007669"/>
    <property type="project" value="TreeGrafter"/>
</dbReference>
<dbReference type="Gene3D" id="2.60.40.10">
    <property type="entry name" value="Immunoglobulins"/>
    <property type="match status" value="3"/>
</dbReference>
<dbReference type="GO" id="GO:0009986">
    <property type="term" value="C:cell surface"/>
    <property type="evidence" value="ECO:0007669"/>
    <property type="project" value="TreeGrafter"/>
</dbReference>
<proteinExistence type="inferred from homology"/>
<gene>
    <name evidence="6" type="ORF">LTLLF_167890</name>
</gene>
<dbReference type="SMART" id="SM00409">
    <property type="entry name" value="IG"/>
    <property type="match status" value="3"/>
</dbReference>
<keyword evidence="3" id="KW-0393">Immunoglobulin domain</keyword>